<organism evidence="3 4">
    <name type="scientific">Dethiosulfatarculus sandiegensis</name>
    <dbReference type="NCBI Taxonomy" id="1429043"/>
    <lineage>
        <taxon>Bacteria</taxon>
        <taxon>Pseudomonadati</taxon>
        <taxon>Thermodesulfobacteriota</taxon>
        <taxon>Desulfarculia</taxon>
        <taxon>Desulfarculales</taxon>
        <taxon>Desulfarculaceae</taxon>
        <taxon>Dethiosulfatarculus</taxon>
    </lineage>
</organism>
<dbReference type="AlphaFoldDB" id="A0A0D2K3D6"/>
<keyword evidence="4" id="KW-1185">Reference proteome</keyword>
<dbReference type="STRING" id="1429043.X474_00840"/>
<accession>A0A0D2K3D6</accession>
<evidence type="ECO:0000256" key="2">
    <source>
        <dbReference type="SAM" id="Phobius"/>
    </source>
</evidence>
<sequence>MNETTQIIVSIVFLIGVFFLTQFFMARKYRAAAEKIVNGMKEKGAVSPETAIEIDFGKKNLLQMGVRDYRPKALKALVSAGVIKVTDEGLCYVPENPGQEEEPDQDQDLEIEENFKSA</sequence>
<keyword evidence="2" id="KW-1133">Transmembrane helix</keyword>
<dbReference type="EMBL" id="AZAC01000001">
    <property type="protein sequence ID" value="KIX16065.1"/>
    <property type="molecule type" value="Genomic_DNA"/>
</dbReference>
<name>A0A0D2K3D6_9BACT</name>
<evidence type="ECO:0000313" key="4">
    <source>
        <dbReference type="Proteomes" id="UP000032233"/>
    </source>
</evidence>
<proteinExistence type="predicted"/>
<protein>
    <submittedName>
        <fullName evidence="3">Uncharacterized protein</fullName>
    </submittedName>
</protein>
<feature type="region of interest" description="Disordered" evidence="1">
    <location>
        <begin position="94"/>
        <end position="118"/>
    </location>
</feature>
<dbReference type="RefSeq" id="WP_044346135.1">
    <property type="nucleotide sequence ID" value="NZ_AZAC01000001.1"/>
</dbReference>
<dbReference type="InParanoid" id="A0A0D2K3D6"/>
<feature type="transmembrane region" description="Helical" evidence="2">
    <location>
        <begin position="6"/>
        <end position="26"/>
    </location>
</feature>
<evidence type="ECO:0000313" key="3">
    <source>
        <dbReference type="EMBL" id="KIX16065.1"/>
    </source>
</evidence>
<dbReference type="OrthoDB" id="5525957at2"/>
<keyword evidence="2" id="KW-0472">Membrane</keyword>
<dbReference type="Proteomes" id="UP000032233">
    <property type="component" value="Unassembled WGS sequence"/>
</dbReference>
<evidence type="ECO:0000256" key="1">
    <source>
        <dbReference type="SAM" id="MobiDB-lite"/>
    </source>
</evidence>
<reference evidence="3 4" key="1">
    <citation type="submission" date="2013-11" db="EMBL/GenBank/DDBJ databases">
        <title>Metagenomic analysis of a methanogenic consortium involved in long chain n-alkane degradation.</title>
        <authorList>
            <person name="Davidova I.A."/>
            <person name="Callaghan A.V."/>
            <person name="Wawrik B."/>
            <person name="Pruitt S."/>
            <person name="Marks C."/>
            <person name="Duncan K.E."/>
            <person name="Suflita J.M."/>
        </authorList>
    </citation>
    <scope>NUCLEOTIDE SEQUENCE [LARGE SCALE GENOMIC DNA]</scope>
    <source>
        <strain evidence="3 4">SPR</strain>
    </source>
</reference>
<comment type="caution">
    <text evidence="3">The sequence shown here is derived from an EMBL/GenBank/DDBJ whole genome shotgun (WGS) entry which is preliminary data.</text>
</comment>
<gene>
    <name evidence="3" type="ORF">X474_00840</name>
</gene>
<feature type="compositionally biased region" description="Acidic residues" evidence="1">
    <location>
        <begin position="98"/>
        <end position="112"/>
    </location>
</feature>
<keyword evidence="2" id="KW-0812">Transmembrane</keyword>